<evidence type="ECO:0000313" key="3">
    <source>
        <dbReference type="Proteomes" id="UP000007509"/>
    </source>
</evidence>
<keyword evidence="3" id="KW-1185">Reference proteome</keyword>
<feature type="transmembrane region" description="Helical" evidence="1">
    <location>
        <begin position="51"/>
        <end position="70"/>
    </location>
</feature>
<keyword evidence="1" id="KW-0472">Membrane</keyword>
<keyword evidence="1" id="KW-1133">Transmembrane helix</keyword>
<name>J3CLX5_9FLAO</name>
<protein>
    <submittedName>
        <fullName evidence="2">Uncharacterized protein</fullName>
    </submittedName>
</protein>
<sequence>MDYIPNSASKSNNYYTLKKYKTQQNTRKTQLRSTAKEFEDNPIKFTKKLTINCKFFCLHYPVITFYILLFPNDLNSL</sequence>
<dbReference type="EMBL" id="AKJY01000014">
    <property type="protein sequence ID" value="EJL74284.1"/>
    <property type="molecule type" value="Genomic_DNA"/>
</dbReference>
<accession>J3CLX5</accession>
<keyword evidence="1" id="KW-0812">Transmembrane</keyword>
<gene>
    <name evidence="2" type="ORF">PMI13_01019</name>
</gene>
<proteinExistence type="predicted"/>
<organism evidence="2 3">
    <name type="scientific">Chryseobacterium populi</name>
    <dbReference type="NCBI Taxonomy" id="1144316"/>
    <lineage>
        <taxon>Bacteria</taxon>
        <taxon>Pseudomonadati</taxon>
        <taxon>Bacteroidota</taxon>
        <taxon>Flavobacteriia</taxon>
        <taxon>Flavobacteriales</taxon>
        <taxon>Weeksellaceae</taxon>
        <taxon>Chryseobacterium group</taxon>
        <taxon>Chryseobacterium</taxon>
    </lineage>
</organism>
<reference evidence="2 3" key="1">
    <citation type="journal article" date="2012" name="J. Bacteriol.">
        <title>Twenty-one genome sequences from Pseudomonas species and 19 genome sequences from diverse bacteria isolated from the rhizosphere and endosphere of Populus deltoides.</title>
        <authorList>
            <person name="Brown S.D."/>
            <person name="Utturkar S.M."/>
            <person name="Klingeman D.M."/>
            <person name="Johnson C.M."/>
            <person name="Martin S.L."/>
            <person name="Land M.L."/>
            <person name="Lu T.Y."/>
            <person name="Schadt C.W."/>
            <person name="Doktycz M.J."/>
            <person name="Pelletier D.A."/>
        </authorList>
    </citation>
    <scope>NUCLEOTIDE SEQUENCE [LARGE SCALE GENOMIC DNA]</scope>
    <source>
        <strain evidence="2 3">CF314</strain>
    </source>
</reference>
<dbReference type="AlphaFoldDB" id="J3CLX5"/>
<comment type="caution">
    <text evidence="2">The sequence shown here is derived from an EMBL/GenBank/DDBJ whole genome shotgun (WGS) entry which is preliminary data.</text>
</comment>
<evidence type="ECO:0000256" key="1">
    <source>
        <dbReference type="SAM" id="Phobius"/>
    </source>
</evidence>
<evidence type="ECO:0000313" key="2">
    <source>
        <dbReference type="EMBL" id="EJL74284.1"/>
    </source>
</evidence>
<dbReference type="Proteomes" id="UP000007509">
    <property type="component" value="Unassembled WGS sequence"/>
</dbReference>